<dbReference type="SUPFAM" id="SSF64182">
    <property type="entry name" value="DHH phosphoesterases"/>
    <property type="match status" value="1"/>
</dbReference>
<name>A0A2Z2NQJ6_9GAMM</name>
<protein>
    <recommendedName>
        <fullName evidence="3">DHHA1 domain-containing protein</fullName>
    </recommendedName>
</protein>
<reference evidence="1 2" key="1">
    <citation type="submission" date="2016-12" db="EMBL/GenBank/DDBJ databases">
        <authorList>
            <person name="Song W.-J."/>
            <person name="Kurnit D.M."/>
        </authorList>
    </citation>
    <scope>NUCLEOTIDE SEQUENCE [LARGE SCALE GENOMIC DNA]</scope>
    <source>
        <strain evidence="1 2">IMCC3135</strain>
    </source>
</reference>
<keyword evidence="2" id="KW-1185">Reference proteome</keyword>
<sequence>MATIDVFNGDADGLCALHQLRLAEPCQSTLITGVKRDIDLVKQVKAQAGDAVTILDISLDKNRDALINVLNDGAIVRYADHHFPGDIPEHENLTVHINTDAETCTGLIVNELLNGAFLPWAVTAAFGDNLLSTAEQVAAPLTLTANELEQLKSLGTLLNYNGYGSTLDDLFFPPAELYQRLQPHQSPFTFINEDTAFTTLSEGFASDHTRAVSISPERSDANNAIFILPNEPFARRISGVYANELAQANPSRAHALLSELDDGSYLVSVRAPLNNRTGADELCRQFETGGGRKAAAGINRLPANELERFANAMQKQFAA</sequence>
<dbReference type="RefSeq" id="WP_088916541.1">
    <property type="nucleotide sequence ID" value="NZ_CP018632.1"/>
</dbReference>
<accession>A0A2Z2NQJ6</accession>
<dbReference type="EMBL" id="CP018632">
    <property type="protein sequence ID" value="ASJ71060.1"/>
    <property type="molecule type" value="Genomic_DNA"/>
</dbReference>
<organism evidence="1 2">
    <name type="scientific">Granulosicoccus antarcticus IMCC3135</name>
    <dbReference type="NCBI Taxonomy" id="1192854"/>
    <lineage>
        <taxon>Bacteria</taxon>
        <taxon>Pseudomonadati</taxon>
        <taxon>Pseudomonadota</taxon>
        <taxon>Gammaproteobacteria</taxon>
        <taxon>Chromatiales</taxon>
        <taxon>Granulosicoccaceae</taxon>
        <taxon>Granulosicoccus</taxon>
    </lineage>
</organism>
<gene>
    <name evidence="1" type="ORF">IMCC3135_04735</name>
</gene>
<dbReference type="Proteomes" id="UP000250079">
    <property type="component" value="Chromosome"/>
</dbReference>
<dbReference type="KEGG" id="gai:IMCC3135_04735"/>
<dbReference type="AlphaFoldDB" id="A0A2Z2NQJ6"/>
<dbReference type="InterPro" id="IPR038763">
    <property type="entry name" value="DHH_sf"/>
</dbReference>
<dbReference type="OrthoDB" id="5429547at2"/>
<evidence type="ECO:0000313" key="2">
    <source>
        <dbReference type="Proteomes" id="UP000250079"/>
    </source>
</evidence>
<evidence type="ECO:0000313" key="1">
    <source>
        <dbReference type="EMBL" id="ASJ71060.1"/>
    </source>
</evidence>
<evidence type="ECO:0008006" key="3">
    <source>
        <dbReference type="Google" id="ProtNLM"/>
    </source>
</evidence>
<proteinExistence type="predicted"/>